<protein>
    <submittedName>
        <fullName evidence="2">SPP1 gp7 family putative phage head morphogenesis protein</fullName>
    </submittedName>
</protein>
<name>A0ABU1XYQ4_9GAMM</name>
<sequence length="716" mass="77930">MNLNPASWFRGKSAAATHNQGGAIAAVTRESTSMGVWHKELAAWEPRAVNPHLYEALKEAIPMLDGGISRLVTLDGIIGVEGGNDRITGIIDDWMQNVPVNDLETGFQAMYASQGEELYEQGIGVAEFVFDGKGREVIGLRVADSKGIGFVRGESQLHTFYRPPSRRGDRRADGLGNVEQILRGNACARDMMAALVGIGCVELDASQCMFAVHRPEADNPYGTSVLRSLPFVAQILLRMQNSTARLWERFGDPSFHVGYKTANRNVDFVEANKRASNIAMELGRSMAAKAHGNSVDLATGVGKDDEITIDVIGAVGEAMAIEMPARHMIEQIVAAFGIPAWMLGISWAQAAGIAEPQAELVIQDAKTRFARRLPGLSRPVEAMLRGRGITWKPGDWKLVQHLPNLHDEVKRAQAEFLREQARMMRGESGDPTDATPRGLDNNLRTSRAPSRSKARKAASDDDGEPRAEADPALPELEATAITEMIDTWRDLRDATLRAVGLSSYAKGASRKSGEDLLEFIFDRATLAQLLALEAGAVTSLSGSLLSAQFGAWNRGIANAGLELLSGFDSPEVQAAIAERRAVMQQHYAEQGLELVRGGLSRRYEQNIVGLLTSGGYDGQNPAHVAADLQRRFGGGEDNWRRLARSEVTWAQAEGKLDGYREAGVTEYDYETSEDGRVSRICLDLAALGPYDIDDASSPIPLRDSHPNCRCSVRARV</sequence>
<evidence type="ECO:0000313" key="2">
    <source>
        <dbReference type="EMBL" id="MDR7193340.1"/>
    </source>
</evidence>
<organism evidence="2 3">
    <name type="scientific">Luteimonas terrae</name>
    <dbReference type="NCBI Taxonomy" id="1530191"/>
    <lineage>
        <taxon>Bacteria</taxon>
        <taxon>Pseudomonadati</taxon>
        <taxon>Pseudomonadota</taxon>
        <taxon>Gammaproteobacteria</taxon>
        <taxon>Lysobacterales</taxon>
        <taxon>Lysobacteraceae</taxon>
        <taxon>Luteimonas</taxon>
    </lineage>
</organism>
<dbReference type="RefSeq" id="WP_310235420.1">
    <property type="nucleotide sequence ID" value="NZ_JAVDWO010000007.1"/>
</dbReference>
<keyword evidence="3" id="KW-1185">Reference proteome</keyword>
<comment type="caution">
    <text evidence="2">The sequence shown here is derived from an EMBL/GenBank/DDBJ whole genome shotgun (WGS) entry which is preliminary data.</text>
</comment>
<gene>
    <name evidence="2" type="ORF">J2W68_002074</name>
</gene>
<proteinExistence type="predicted"/>
<reference evidence="2 3" key="1">
    <citation type="submission" date="2023-07" db="EMBL/GenBank/DDBJ databases">
        <title>Sorghum-associated microbial communities from plants grown in Nebraska, USA.</title>
        <authorList>
            <person name="Schachtman D."/>
        </authorList>
    </citation>
    <scope>NUCLEOTIDE SEQUENCE [LARGE SCALE GENOMIC DNA]</scope>
    <source>
        <strain evidence="2 3">4099</strain>
    </source>
</reference>
<dbReference type="NCBIfam" id="TIGR01641">
    <property type="entry name" value="phageSPP1_gp7"/>
    <property type="match status" value="1"/>
</dbReference>
<evidence type="ECO:0000313" key="3">
    <source>
        <dbReference type="Proteomes" id="UP001256588"/>
    </source>
</evidence>
<accession>A0ABU1XYQ4</accession>
<feature type="region of interest" description="Disordered" evidence="1">
    <location>
        <begin position="423"/>
        <end position="475"/>
    </location>
</feature>
<dbReference type="InterPro" id="IPR006528">
    <property type="entry name" value="Phage_head_morphogenesis_dom"/>
</dbReference>
<dbReference type="EMBL" id="JAVDWO010000007">
    <property type="protein sequence ID" value="MDR7193340.1"/>
    <property type="molecule type" value="Genomic_DNA"/>
</dbReference>
<evidence type="ECO:0000256" key="1">
    <source>
        <dbReference type="SAM" id="MobiDB-lite"/>
    </source>
</evidence>
<dbReference type="Proteomes" id="UP001256588">
    <property type="component" value="Unassembled WGS sequence"/>
</dbReference>